<evidence type="ECO:0008006" key="3">
    <source>
        <dbReference type="Google" id="ProtNLM"/>
    </source>
</evidence>
<organism evidence="1 2">
    <name type="scientific">Algoriphagus limi</name>
    <dbReference type="NCBI Taxonomy" id="2975273"/>
    <lineage>
        <taxon>Bacteria</taxon>
        <taxon>Pseudomonadati</taxon>
        <taxon>Bacteroidota</taxon>
        <taxon>Cytophagia</taxon>
        <taxon>Cytophagales</taxon>
        <taxon>Cyclobacteriaceae</taxon>
        <taxon>Algoriphagus</taxon>
    </lineage>
</organism>
<protein>
    <recommendedName>
        <fullName evidence="3">Lipoprotein</fullName>
    </recommendedName>
</protein>
<keyword evidence="2" id="KW-1185">Reference proteome</keyword>
<gene>
    <name evidence="1" type="ORF">NY014_10460</name>
</gene>
<accession>A0ABT2G6I0</accession>
<sequence length="195" mass="22138">MITRAYLLVFSFLVAFGCRPLTEKEQLLENLRVLEEDFEGSMEADSVALEDKNNIQSLIQLTLLDQFKEELEWIDSLGRTYNYAQVDLNEDGNLEILVGMTGPFFCGSGGCTLLLLTDQGDIITQFSVVKYPVFVDNESSNGWKNLILYSGGENRVVQFNGETYPSNPSTLPVFERDVENLEKLLDWEISETYSF</sequence>
<evidence type="ECO:0000313" key="2">
    <source>
        <dbReference type="Proteomes" id="UP001206788"/>
    </source>
</evidence>
<proteinExistence type="predicted"/>
<dbReference type="PROSITE" id="PS51257">
    <property type="entry name" value="PROKAR_LIPOPROTEIN"/>
    <property type="match status" value="1"/>
</dbReference>
<reference evidence="1 2" key="1">
    <citation type="submission" date="2022-08" db="EMBL/GenBank/DDBJ databases">
        <title>Algoriphagus sp. CAU 1643 isolated from mud.</title>
        <authorList>
            <person name="Kim W."/>
        </authorList>
    </citation>
    <scope>NUCLEOTIDE SEQUENCE [LARGE SCALE GENOMIC DNA]</scope>
    <source>
        <strain evidence="1 2">CAU 1643</strain>
    </source>
</reference>
<dbReference type="Proteomes" id="UP001206788">
    <property type="component" value="Unassembled WGS sequence"/>
</dbReference>
<dbReference type="RefSeq" id="WP_259414533.1">
    <property type="nucleotide sequence ID" value="NZ_JANWGH010000002.1"/>
</dbReference>
<evidence type="ECO:0000313" key="1">
    <source>
        <dbReference type="EMBL" id="MCS5490856.1"/>
    </source>
</evidence>
<comment type="caution">
    <text evidence="1">The sequence shown here is derived from an EMBL/GenBank/DDBJ whole genome shotgun (WGS) entry which is preliminary data.</text>
</comment>
<name>A0ABT2G6I0_9BACT</name>
<dbReference type="EMBL" id="JANWGH010000002">
    <property type="protein sequence ID" value="MCS5490856.1"/>
    <property type="molecule type" value="Genomic_DNA"/>
</dbReference>